<feature type="region of interest" description="Disordered" evidence="1">
    <location>
        <begin position="244"/>
        <end position="266"/>
    </location>
</feature>
<feature type="region of interest" description="Disordered" evidence="1">
    <location>
        <begin position="297"/>
        <end position="318"/>
    </location>
</feature>
<proteinExistence type="predicted"/>
<dbReference type="STRING" id="1037660.A0A066WEQ8"/>
<comment type="caution">
    <text evidence="3">The sequence shown here is derived from an EMBL/GenBank/DDBJ whole genome shotgun (WGS) entry which is preliminary data.</text>
</comment>
<dbReference type="AlphaFoldDB" id="A0A066WEQ8"/>
<feature type="region of interest" description="Disordered" evidence="1">
    <location>
        <begin position="628"/>
        <end position="702"/>
    </location>
</feature>
<keyword evidence="2" id="KW-0732">Signal</keyword>
<feature type="region of interest" description="Disordered" evidence="1">
    <location>
        <begin position="53"/>
        <end position="73"/>
    </location>
</feature>
<dbReference type="HOGENOM" id="CLU_354574_0_0_1"/>
<dbReference type="RefSeq" id="XP_013244360.1">
    <property type="nucleotide sequence ID" value="XM_013388906.1"/>
</dbReference>
<name>A0A066WEQ8_TILAU</name>
<dbReference type="Proteomes" id="UP000027361">
    <property type="component" value="Unassembled WGS sequence"/>
</dbReference>
<feature type="region of interest" description="Disordered" evidence="1">
    <location>
        <begin position="343"/>
        <end position="384"/>
    </location>
</feature>
<accession>A0A066WEQ8</accession>
<reference evidence="3 4" key="1">
    <citation type="submission" date="2014-05" db="EMBL/GenBank/DDBJ databases">
        <title>Draft genome sequence of a rare smut relative, Tilletiaria anomala UBC 951.</title>
        <authorList>
            <consortium name="DOE Joint Genome Institute"/>
            <person name="Toome M."/>
            <person name="Kuo A."/>
            <person name="Henrissat B."/>
            <person name="Lipzen A."/>
            <person name="Tritt A."/>
            <person name="Yoshinaga Y."/>
            <person name="Zane M."/>
            <person name="Barry K."/>
            <person name="Grigoriev I.V."/>
            <person name="Spatafora J.W."/>
            <person name="Aimea M.C."/>
        </authorList>
    </citation>
    <scope>NUCLEOTIDE SEQUENCE [LARGE SCALE GENOMIC DNA]</scope>
    <source>
        <strain evidence="3 4">UBC 951</strain>
    </source>
</reference>
<feature type="region of interest" description="Disordered" evidence="1">
    <location>
        <begin position="723"/>
        <end position="792"/>
    </location>
</feature>
<gene>
    <name evidence="3" type="ORF">K437DRAFT_262044</name>
</gene>
<organism evidence="3 4">
    <name type="scientific">Tilletiaria anomala (strain ATCC 24038 / CBS 436.72 / UBC 951)</name>
    <dbReference type="NCBI Taxonomy" id="1037660"/>
    <lineage>
        <taxon>Eukaryota</taxon>
        <taxon>Fungi</taxon>
        <taxon>Dikarya</taxon>
        <taxon>Basidiomycota</taxon>
        <taxon>Ustilaginomycotina</taxon>
        <taxon>Exobasidiomycetes</taxon>
        <taxon>Georgefischeriales</taxon>
        <taxon>Tilletiariaceae</taxon>
        <taxon>Tilletiaria</taxon>
    </lineage>
</organism>
<evidence type="ECO:0000256" key="1">
    <source>
        <dbReference type="SAM" id="MobiDB-lite"/>
    </source>
</evidence>
<dbReference type="InParanoid" id="A0A066WEQ8"/>
<evidence type="ECO:0000256" key="2">
    <source>
        <dbReference type="SAM" id="SignalP"/>
    </source>
</evidence>
<evidence type="ECO:0000313" key="3">
    <source>
        <dbReference type="EMBL" id="KDN49574.1"/>
    </source>
</evidence>
<evidence type="ECO:0000313" key="4">
    <source>
        <dbReference type="Proteomes" id="UP000027361"/>
    </source>
</evidence>
<feature type="compositionally biased region" description="Low complexity" evidence="1">
    <location>
        <begin position="671"/>
        <end position="698"/>
    </location>
</feature>
<feature type="compositionally biased region" description="Low complexity" evidence="1">
    <location>
        <begin position="740"/>
        <end position="756"/>
    </location>
</feature>
<dbReference type="GeneID" id="25265614"/>
<dbReference type="EMBL" id="JMSN01000021">
    <property type="protein sequence ID" value="KDN49574.1"/>
    <property type="molecule type" value="Genomic_DNA"/>
</dbReference>
<feature type="compositionally biased region" description="Low complexity" evidence="1">
    <location>
        <begin position="764"/>
        <end position="792"/>
    </location>
</feature>
<feature type="signal peptide" evidence="2">
    <location>
        <begin position="1"/>
        <end position="25"/>
    </location>
</feature>
<keyword evidence="4" id="KW-1185">Reference proteome</keyword>
<dbReference type="OMA" id="EPHSGHW"/>
<protein>
    <submittedName>
        <fullName evidence="3">Uncharacterized protein</fullName>
    </submittedName>
</protein>
<dbReference type="OrthoDB" id="3366899at2759"/>
<feature type="chain" id="PRO_5001632864" evidence="2">
    <location>
        <begin position="26"/>
        <end position="792"/>
    </location>
</feature>
<feature type="compositionally biased region" description="Pro residues" evidence="1">
    <location>
        <begin position="641"/>
        <end position="655"/>
    </location>
</feature>
<sequence>MVVIGSNTALTALTATLAVLSAAQARPATVEQKSGQQTEQPLKRMAKVLVRSTNSPPLPKAASAVNVAGARRSMPKLARRAEASVRNKRGHGHDHGHTHEHIHVHDHDHDHRHGHAHKHVHVHDHGHKGRKYTKEEIAHHSKHWAKHHGLAKREPEPHSRKAEYIYQPSSGRIISANRPLIKFNARDGVIAPAAEEDQVAGPAEDETNMAFNEKRHSYANILAGKVYGKNSYRPDSLLNVNIKRDDDTEAMGDAPEKRSPHSNLRAGEPYGYWKPDPAALLDVHFKREPHSGHWYDHHRDHGHGHEHDHDHEHIHEHIHEHKREAPAMDQQSIDVEEFAKREPHSGHWYDHHRGHGHNHGHGHDHSHGHDHDHEHIHEHIHEHKRDATVEDLAARASHSDHRYDHHDYHGHGHDHDHDHDHAHIHEHAHEHKKRGLLTGAIKPLLAPLNAIPGFVTISDLLLGTDTTDGLVKKVASLVLHAEPAPASAPAGSAPFRYSLMASKSERTQIWLVPTDDSSTVTAQTLMASSATASAAPPFNPSAASSGSGDGSMIVKVVVPLLNTSSSQPMTWCATFNTTPPSPLQLQPCANATTILQDTPTSQRFSYTPSSGALAPLYAKEWAGNISSVADGSTDGSATPPNTTPLPTASPAPAPPASRRQAPEPAADDVDSSSSGSDTSTQGDDSVTGTASTPGTTAPLSAKANTNTVTLKFTPAGIDSQGFQLSNASSGPSAPAPPAAAAPVSAAIAPLSSSLPLPAAPSAPVPASAVPSSLASSSLSALPAASPTAPTSA</sequence>
<feature type="compositionally biased region" description="Basic and acidic residues" evidence="1">
    <location>
        <begin position="361"/>
        <end position="384"/>
    </location>
</feature>